<sequence length="281" mass="29762">MDFIEMETHNVLRPRSYSMPGMPWAPSAVKIAGPTLDIPIGHHNVEEFTVPPLAATAHGSEGSSTSAAALLSNLDDTQRICEHQIAVKRELHLRQHKVPINVPMLPVIGRSLHLPVRRGLHAGLPDPQSPMSPKLDHLKLFDYLKCMDVPVGSAPSVAVLAGDKVAVEAALEELPRSGGDINAEGSGGCTVLHAAASIPDEECSLFLCGLLLEHGADLEAENSLNLTPLMTACLAGNPKVVKFLLDKGANPNASSRKGQMPLAIAEEAGHQAVVEVLRAAL</sequence>
<dbReference type="InterPro" id="IPR002110">
    <property type="entry name" value="Ankyrin_rpt"/>
</dbReference>
<evidence type="ECO:0000313" key="4">
    <source>
        <dbReference type="EMBL" id="KAF4739760.1"/>
    </source>
</evidence>
<organism evidence="4 5">
    <name type="scientific">Perkinsus olseni</name>
    <name type="common">Perkinsus atlanticus</name>
    <dbReference type="NCBI Taxonomy" id="32597"/>
    <lineage>
        <taxon>Eukaryota</taxon>
        <taxon>Sar</taxon>
        <taxon>Alveolata</taxon>
        <taxon>Perkinsozoa</taxon>
        <taxon>Perkinsea</taxon>
        <taxon>Perkinsida</taxon>
        <taxon>Perkinsidae</taxon>
        <taxon>Perkinsus</taxon>
    </lineage>
</organism>
<dbReference type="EMBL" id="JABANO010013715">
    <property type="protein sequence ID" value="KAF4739760.1"/>
    <property type="molecule type" value="Genomic_DNA"/>
</dbReference>
<dbReference type="InterPro" id="IPR036770">
    <property type="entry name" value="Ankyrin_rpt-contain_sf"/>
</dbReference>
<accession>A0A7J6T5S9</accession>
<dbReference type="Proteomes" id="UP000553632">
    <property type="component" value="Unassembled WGS sequence"/>
</dbReference>
<feature type="repeat" description="ANK" evidence="3">
    <location>
        <begin position="187"/>
        <end position="223"/>
    </location>
</feature>
<keyword evidence="1" id="KW-0677">Repeat</keyword>
<dbReference type="PANTHER" id="PTHR24189:SF50">
    <property type="entry name" value="ANKYRIN REPEAT AND SOCS BOX PROTEIN 2"/>
    <property type="match status" value="1"/>
</dbReference>
<reference evidence="4 5" key="1">
    <citation type="submission" date="2020-04" db="EMBL/GenBank/DDBJ databases">
        <title>Perkinsus olseni comparative genomics.</title>
        <authorList>
            <person name="Bogema D.R."/>
        </authorList>
    </citation>
    <scope>NUCLEOTIDE SEQUENCE [LARGE SCALE GENOMIC DNA]</scope>
    <source>
        <strain evidence="4 5">ATCC PRA-207</strain>
    </source>
</reference>
<gene>
    <name evidence="4" type="ORF">FOZ63_002150</name>
</gene>
<dbReference type="PROSITE" id="PS50088">
    <property type="entry name" value="ANK_REPEAT"/>
    <property type="match status" value="2"/>
</dbReference>
<dbReference type="SUPFAM" id="SSF48403">
    <property type="entry name" value="Ankyrin repeat"/>
    <property type="match status" value="1"/>
</dbReference>
<feature type="repeat" description="ANK" evidence="3">
    <location>
        <begin position="224"/>
        <end position="256"/>
    </location>
</feature>
<dbReference type="PROSITE" id="PS50297">
    <property type="entry name" value="ANK_REP_REGION"/>
    <property type="match status" value="1"/>
</dbReference>
<name>A0A7J6T5S9_PEROL</name>
<dbReference type="InterPro" id="IPR050745">
    <property type="entry name" value="Multifunctional_regulatory"/>
</dbReference>
<evidence type="ECO:0000256" key="2">
    <source>
        <dbReference type="ARBA" id="ARBA00023043"/>
    </source>
</evidence>
<keyword evidence="5" id="KW-1185">Reference proteome</keyword>
<dbReference type="SMART" id="SM00248">
    <property type="entry name" value="ANK"/>
    <property type="match status" value="2"/>
</dbReference>
<evidence type="ECO:0000256" key="3">
    <source>
        <dbReference type="PROSITE-ProRule" id="PRU00023"/>
    </source>
</evidence>
<proteinExistence type="predicted"/>
<dbReference type="AlphaFoldDB" id="A0A7J6T5S9"/>
<comment type="caution">
    <text evidence="4">The sequence shown here is derived from an EMBL/GenBank/DDBJ whole genome shotgun (WGS) entry which is preliminary data.</text>
</comment>
<dbReference type="Gene3D" id="1.25.40.20">
    <property type="entry name" value="Ankyrin repeat-containing domain"/>
    <property type="match status" value="2"/>
</dbReference>
<evidence type="ECO:0000313" key="5">
    <source>
        <dbReference type="Proteomes" id="UP000553632"/>
    </source>
</evidence>
<dbReference type="Pfam" id="PF12796">
    <property type="entry name" value="Ank_2"/>
    <property type="match status" value="1"/>
</dbReference>
<evidence type="ECO:0000256" key="1">
    <source>
        <dbReference type="ARBA" id="ARBA00022737"/>
    </source>
</evidence>
<keyword evidence="2 3" id="KW-0040">ANK repeat</keyword>
<dbReference type="PANTHER" id="PTHR24189">
    <property type="entry name" value="MYOTROPHIN"/>
    <property type="match status" value="1"/>
</dbReference>
<protein>
    <submittedName>
        <fullName evidence="4">Uncharacterized protein</fullName>
    </submittedName>
</protein>